<evidence type="ECO:0000313" key="2">
    <source>
        <dbReference type="EMBL" id="MFG6412616.1"/>
    </source>
</evidence>
<evidence type="ECO:0000256" key="1">
    <source>
        <dbReference type="SAM" id="SignalP"/>
    </source>
</evidence>
<dbReference type="PROSITE" id="PS51257">
    <property type="entry name" value="PROKAR_LIPOPROTEIN"/>
    <property type="match status" value="1"/>
</dbReference>
<dbReference type="EMBL" id="JBIGHY010000001">
    <property type="protein sequence ID" value="MFG6412616.1"/>
    <property type="molecule type" value="Genomic_DNA"/>
</dbReference>
<organism evidence="2 3">
    <name type="scientific">Pelomonas dachongensis</name>
    <dbReference type="NCBI Taxonomy" id="3299029"/>
    <lineage>
        <taxon>Bacteria</taxon>
        <taxon>Pseudomonadati</taxon>
        <taxon>Pseudomonadota</taxon>
        <taxon>Betaproteobacteria</taxon>
        <taxon>Burkholderiales</taxon>
        <taxon>Sphaerotilaceae</taxon>
        <taxon>Roseateles</taxon>
    </lineage>
</organism>
<dbReference type="Proteomes" id="UP001606300">
    <property type="component" value="Unassembled WGS sequence"/>
</dbReference>
<accession>A0ABW7EGN3</accession>
<proteinExistence type="predicted"/>
<dbReference type="RefSeq" id="WP_394468718.1">
    <property type="nucleotide sequence ID" value="NZ_JBIGHY010000001.1"/>
</dbReference>
<evidence type="ECO:0000313" key="3">
    <source>
        <dbReference type="Proteomes" id="UP001606300"/>
    </source>
</evidence>
<keyword evidence="3" id="KW-1185">Reference proteome</keyword>
<feature type="signal peptide" evidence="1">
    <location>
        <begin position="1"/>
        <end position="20"/>
    </location>
</feature>
<gene>
    <name evidence="2" type="ORF">ACG02S_01750</name>
</gene>
<name>A0ABW7EGN3_9BURK</name>
<protein>
    <recommendedName>
        <fullName evidence="4">Lipoprotein</fullName>
    </recommendedName>
</protein>
<comment type="caution">
    <text evidence="2">The sequence shown here is derived from an EMBL/GenBank/DDBJ whole genome shotgun (WGS) entry which is preliminary data.</text>
</comment>
<evidence type="ECO:0008006" key="4">
    <source>
        <dbReference type="Google" id="ProtNLM"/>
    </source>
</evidence>
<reference evidence="2 3" key="1">
    <citation type="submission" date="2024-09" db="EMBL/GenBank/DDBJ databases">
        <title>Novel species of the genus Pelomonas and Roseateles isolated from streams.</title>
        <authorList>
            <person name="Lu H."/>
        </authorList>
    </citation>
    <scope>NUCLEOTIDE SEQUENCE [LARGE SCALE GENOMIC DNA]</scope>
    <source>
        <strain evidence="2 3">DC23W</strain>
    </source>
</reference>
<sequence>MNRVHRTLSLIALFTLSACGGGGNESGPPDQVYLSVASVSVGSTGNCVAMRGPEIHVYGGTPPYKLANSVPQGMTLNKTVLQNSGDGFVITFTGMCLDTMPITVEDQAGLLAQVSVSNGK</sequence>
<keyword evidence="1" id="KW-0732">Signal</keyword>
<feature type="chain" id="PRO_5045223221" description="Lipoprotein" evidence="1">
    <location>
        <begin position="21"/>
        <end position="120"/>
    </location>
</feature>